<dbReference type="InterPro" id="IPR001789">
    <property type="entry name" value="Sig_transdc_resp-reg_receiver"/>
</dbReference>
<dbReference type="Gene3D" id="3.30.450.20">
    <property type="entry name" value="PAS domain"/>
    <property type="match status" value="1"/>
</dbReference>
<dbReference type="CDD" id="cd00156">
    <property type="entry name" value="REC"/>
    <property type="match status" value="1"/>
</dbReference>
<evidence type="ECO:0000259" key="5">
    <source>
        <dbReference type="PROSITE" id="PS50109"/>
    </source>
</evidence>
<dbReference type="CDD" id="cd00082">
    <property type="entry name" value="HisKA"/>
    <property type="match status" value="1"/>
</dbReference>
<gene>
    <name evidence="8" type="ORF">HNQ81_001313</name>
</gene>
<dbReference type="PROSITE" id="PS50113">
    <property type="entry name" value="PAC"/>
    <property type="match status" value="1"/>
</dbReference>
<feature type="modified residue" description="4-aspartylphosphate" evidence="4">
    <location>
        <position position="448"/>
    </location>
</feature>
<dbReference type="Proteomes" id="UP000539642">
    <property type="component" value="Unassembled WGS sequence"/>
</dbReference>
<protein>
    <recommendedName>
        <fullName evidence="2">histidine kinase</fullName>
        <ecNumber evidence="2">2.7.13.3</ecNumber>
    </recommendedName>
</protein>
<proteinExistence type="predicted"/>
<dbReference type="PROSITE" id="PS50109">
    <property type="entry name" value="HIS_KIN"/>
    <property type="match status" value="1"/>
</dbReference>
<dbReference type="Pfam" id="PF00512">
    <property type="entry name" value="HisKA"/>
    <property type="match status" value="1"/>
</dbReference>
<dbReference type="Pfam" id="PF08448">
    <property type="entry name" value="PAS_4"/>
    <property type="match status" value="1"/>
</dbReference>
<dbReference type="SUPFAM" id="SSF52172">
    <property type="entry name" value="CheY-like"/>
    <property type="match status" value="1"/>
</dbReference>
<reference evidence="8 9" key="1">
    <citation type="submission" date="2020-08" db="EMBL/GenBank/DDBJ databases">
        <title>Genomic Encyclopedia of Type Strains, Phase IV (KMG-IV): sequencing the most valuable type-strain genomes for metagenomic binning, comparative biology and taxonomic classification.</title>
        <authorList>
            <person name="Goeker M."/>
        </authorList>
    </citation>
    <scope>NUCLEOTIDE SEQUENCE [LARGE SCALE GENOMIC DNA]</scope>
    <source>
        <strain evidence="8 9">DSM 28570</strain>
    </source>
</reference>
<dbReference type="PROSITE" id="PS50110">
    <property type="entry name" value="RESPONSE_REGULATORY"/>
    <property type="match status" value="1"/>
</dbReference>
<evidence type="ECO:0000313" key="9">
    <source>
        <dbReference type="Proteomes" id="UP000539642"/>
    </source>
</evidence>
<organism evidence="8 9">
    <name type="scientific">Desulfoprunum benzoelyticum</name>
    <dbReference type="NCBI Taxonomy" id="1506996"/>
    <lineage>
        <taxon>Bacteria</taxon>
        <taxon>Pseudomonadati</taxon>
        <taxon>Thermodesulfobacteriota</taxon>
        <taxon>Desulfobulbia</taxon>
        <taxon>Desulfobulbales</taxon>
        <taxon>Desulfobulbaceae</taxon>
        <taxon>Desulfoprunum</taxon>
    </lineage>
</organism>
<dbReference type="InterPro" id="IPR036097">
    <property type="entry name" value="HisK_dim/P_sf"/>
</dbReference>
<evidence type="ECO:0000259" key="7">
    <source>
        <dbReference type="PROSITE" id="PS50113"/>
    </source>
</evidence>
<dbReference type="InterPro" id="IPR013656">
    <property type="entry name" value="PAS_4"/>
</dbReference>
<dbReference type="AlphaFoldDB" id="A0A840UPA0"/>
<feature type="domain" description="PAC" evidence="7">
    <location>
        <begin position="90"/>
        <end position="145"/>
    </location>
</feature>
<dbReference type="Pfam" id="PF00072">
    <property type="entry name" value="Response_reg"/>
    <property type="match status" value="1"/>
</dbReference>
<dbReference type="SMART" id="SM00387">
    <property type="entry name" value="HATPase_c"/>
    <property type="match status" value="1"/>
</dbReference>
<dbReference type="PANTHER" id="PTHR43065:SF42">
    <property type="entry name" value="TWO-COMPONENT SENSOR PPRA"/>
    <property type="match status" value="1"/>
</dbReference>
<dbReference type="Gene3D" id="1.10.287.130">
    <property type="match status" value="1"/>
</dbReference>
<keyword evidence="8" id="KW-0808">Transferase</keyword>
<dbReference type="PANTHER" id="PTHR43065">
    <property type="entry name" value="SENSOR HISTIDINE KINASE"/>
    <property type="match status" value="1"/>
</dbReference>
<evidence type="ECO:0000256" key="1">
    <source>
        <dbReference type="ARBA" id="ARBA00000085"/>
    </source>
</evidence>
<dbReference type="SMART" id="SM00388">
    <property type="entry name" value="HisKA"/>
    <property type="match status" value="1"/>
</dbReference>
<dbReference type="InterPro" id="IPR004358">
    <property type="entry name" value="Sig_transdc_His_kin-like_C"/>
</dbReference>
<comment type="caution">
    <text evidence="8">The sequence shown here is derived from an EMBL/GenBank/DDBJ whole genome shotgun (WGS) entry which is preliminary data.</text>
</comment>
<dbReference type="Gene3D" id="3.40.50.2300">
    <property type="match status" value="1"/>
</dbReference>
<evidence type="ECO:0000256" key="2">
    <source>
        <dbReference type="ARBA" id="ARBA00012438"/>
    </source>
</evidence>
<evidence type="ECO:0000259" key="6">
    <source>
        <dbReference type="PROSITE" id="PS50110"/>
    </source>
</evidence>
<comment type="catalytic activity">
    <reaction evidence="1">
        <text>ATP + protein L-histidine = ADP + protein N-phospho-L-histidine.</text>
        <dbReference type="EC" id="2.7.13.3"/>
    </reaction>
</comment>
<dbReference type="InterPro" id="IPR005467">
    <property type="entry name" value="His_kinase_dom"/>
</dbReference>
<dbReference type="InterPro" id="IPR003594">
    <property type="entry name" value="HATPase_dom"/>
</dbReference>
<dbReference type="SMART" id="SM00448">
    <property type="entry name" value="REC"/>
    <property type="match status" value="1"/>
</dbReference>
<keyword evidence="9" id="KW-1185">Reference proteome</keyword>
<dbReference type="SUPFAM" id="SSF55874">
    <property type="entry name" value="ATPase domain of HSP90 chaperone/DNA topoisomerase II/histidine kinase"/>
    <property type="match status" value="1"/>
</dbReference>
<dbReference type="InterPro" id="IPR011006">
    <property type="entry name" value="CheY-like_superfamily"/>
</dbReference>
<name>A0A840UPA0_9BACT</name>
<keyword evidence="3 4" id="KW-0597">Phosphoprotein</keyword>
<evidence type="ECO:0000256" key="3">
    <source>
        <dbReference type="ARBA" id="ARBA00022553"/>
    </source>
</evidence>
<dbReference type="RefSeq" id="WP_183349489.1">
    <property type="nucleotide sequence ID" value="NZ_JACHEO010000005.1"/>
</dbReference>
<dbReference type="Pfam" id="PF02518">
    <property type="entry name" value="HATPase_c"/>
    <property type="match status" value="1"/>
</dbReference>
<dbReference type="EC" id="2.7.13.3" evidence="2"/>
<dbReference type="PRINTS" id="PR00344">
    <property type="entry name" value="BCTRLSENSOR"/>
</dbReference>
<dbReference type="GO" id="GO:0000155">
    <property type="term" value="F:phosphorelay sensor kinase activity"/>
    <property type="evidence" value="ECO:0007669"/>
    <property type="project" value="InterPro"/>
</dbReference>
<feature type="domain" description="Histidine kinase" evidence="5">
    <location>
        <begin position="158"/>
        <end position="377"/>
    </location>
</feature>
<evidence type="ECO:0000313" key="8">
    <source>
        <dbReference type="EMBL" id="MBB5347592.1"/>
    </source>
</evidence>
<accession>A0A840UPA0</accession>
<dbReference type="InterPro" id="IPR000700">
    <property type="entry name" value="PAS-assoc_C"/>
</dbReference>
<feature type="domain" description="Response regulatory" evidence="6">
    <location>
        <begin position="397"/>
        <end position="513"/>
    </location>
</feature>
<sequence>MTSDECNRRVSSDNDYSPAAAELQLEAIKQGFPGLLGYFDRNLQAAWVNDRGRRLCAEPVGRSCREIFCRRQAACDDSCAAWRAMQSGKIETSVRGVQLSVEDGEELVYDVTAIPVRRASGEIDGVVIMASDVSERHMLEKQLRHTQKMEAIGTLAGGIAHDFNNVLTPIMGYSEIVRMKMRRDGSFDQTVSDYVDEILKAARRAKSLVEQILTFSRSHEKKELLQHIHPIVKEVMKLMRVTLPATIQIIEEIDDHCGLVSVDPVQIHQVLINLCTNSAHAMAGRRGTLTVRLAKTGRDEEGKEWVELSVADTGCGIEAEMVERIFEPYFTTKEKSRGTGMGLAMVHGIITRQGGRISVQSQVGVGSVFRVLLPIARELTQLEQIISMTEIMQGEGRILLVDDEEQVVNVTGQMLRSLGYEVVGMTSASEALALFSEVDREFDLLITDLTMPDLTGIELSSLFRTIRPDLPVVLFSGYAEQFSREAAEQAGVREYCTKPLTLRQLASVVHRVLHRTEPGGRG</sequence>
<dbReference type="SUPFAM" id="SSF55785">
    <property type="entry name" value="PYP-like sensor domain (PAS domain)"/>
    <property type="match status" value="1"/>
</dbReference>
<dbReference type="InterPro" id="IPR035965">
    <property type="entry name" value="PAS-like_dom_sf"/>
</dbReference>
<dbReference type="SUPFAM" id="SSF47384">
    <property type="entry name" value="Homodimeric domain of signal transducing histidine kinase"/>
    <property type="match status" value="1"/>
</dbReference>
<keyword evidence="8" id="KW-0418">Kinase</keyword>
<dbReference type="Gene3D" id="3.30.565.10">
    <property type="entry name" value="Histidine kinase-like ATPase, C-terminal domain"/>
    <property type="match status" value="1"/>
</dbReference>
<evidence type="ECO:0000256" key="4">
    <source>
        <dbReference type="PROSITE-ProRule" id="PRU00169"/>
    </source>
</evidence>
<dbReference type="InterPro" id="IPR003661">
    <property type="entry name" value="HisK_dim/P_dom"/>
</dbReference>
<dbReference type="InterPro" id="IPR036890">
    <property type="entry name" value="HATPase_C_sf"/>
</dbReference>
<dbReference type="EMBL" id="JACHEO010000005">
    <property type="protein sequence ID" value="MBB5347592.1"/>
    <property type="molecule type" value="Genomic_DNA"/>
</dbReference>